<dbReference type="Proteomes" id="UP000789759">
    <property type="component" value="Unassembled WGS sequence"/>
</dbReference>
<sequence>MANEDFQIIYNGPLAEQLAKSETHNHQSQDNVGESQDFTNETIINDLCKLHEKEI</sequence>
<name>A0A9N9F6B7_9GLOM</name>
<evidence type="ECO:0000313" key="2">
    <source>
        <dbReference type="EMBL" id="CAG8513605.1"/>
    </source>
</evidence>
<protein>
    <submittedName>
        <fullName evidence="2">1326_t:CDS:1</fullName>
    </submittedName>
</protein>
<reference evidence="2" key="1">
    <citation type="submission" date="2021-06" db="EMBL/GenBank/DDBJ databases">
        <authorList>
            <person name="Kallberg Y."/>
            <person name="Tangrot J."/>
            <person name="Rosling A."/>
        </authorList>
    </citation>
    <scope>NUCLEOTIDE SEQUENCE</scope>
    <source>
        <strain evidence="2">FL966</strain>
    </source>
</reference>
<comment type="caution">
    <text evidence="2">The sequence shown here is derived from an EMBL/GenBank/DDBJ whole genome shotgun (WGS) entry which is preliminary data.</text>
</comment>
<evidence type="ECO:0000256" key="1">
    <source>
        <dbReference type="SAM" id="MobiDB-lite"/>
    </source>
</evidence>
<dbReference type="EMBL" id="CAJVQA010001416">
    <property type="protein sequence ID" value="CAG8513605.1"/>
    <property type="molecule type" value="Genomic_DNA"/>
</dbReference>
<keyword evidence="3" id="KW-1185">Reference proteome</keyword>
<proteinExistence type="predicted"/>
<feature type="compositionally biased region" description="Polar residues" evidence="1">
    <location>
        <begin position="28"/>
        <end position="38"/>
    </location>
</feature>
<evidence type="ECO:0000313" key="3">
    <source>
        <dbReference type="Proteomes" id="UP000789759"/>
    </source>
</evidence>
<dbReference type="AlphaFoldDB" id="A0A9N9F6B7"/>
<gene>
    <name evidence="2" type="ORF">CPELLU_LOCUS3038</name>
</gene>
<accession>A0A9N9F6B7</accession>
<organism evidence="2 3">
    <name type="scientific">Cetraspora pellucida</name>
    <dbReference type="NCBI Taxonomy" id="1433469"/>
    <lineage>
        <taxon>Eukaryota</taxon>
        <taxon>Fungi</taxon>
        <taxon>Fungi incertae sedis</taxon>
        <taxon>Mucoromycota</taxon>
        <taxon>Glomeromycotina</taxon>
        <taxon>Glomeromycetes</taxon>
        <taxon>Diversisporales</taxon>
        <taxon>Gigasporaceae</taxon>
        <taxon>Cetraspora</taxon>
    </lineage>
</organism>
<feature type="region of interest" description="Disordered" evidence="1">
    <location>
        <begin position="19"/>
        <end position="38"/>
    </location>
</feature>